<dbReference type="GO" id="GO:0033890">
    <property type="term" value="F:ribonuclease D activity"/>
    <property type="evidence" value="ECO:0007669"/>
    <property type="project" value="UniProtKB-UniRule"/>
</dbReference>
<evidence type="ECO:0000313" key="8">
    <source>
        <dbReference type="EMBL" id="GHG06562.1"/>
    </source>
</evidence>
<dbReference type="GO" id="GO:0042780">
    <property type="term" value="P:tRNA 3'-end processing"/>
    <property type="evidence" value="ECO:0007669"/>
    <property type="project" value="UniProtKB-UniRule"/>
</dbReference>
<dbReference type="GO" id="GO:0000166">
    <property type="term" value="F:nucleotide binding"/>
    <property type="evidence" value="ECO:0007669"/>
    <property type="project" value="InterPro"/>
</dbReference>
<dbReference type="PANTHER" id="PTHR47649:SF1">
    <property type="entry name" value="RIBONUCLEASE D"/>
    <property type="match status" value="1"/>
</dbReference>
<dbReference type="Pfam" id="PF21293">
    <property type="entry name" value="RNAseD_HRDC_C"/>
    <property type="match status" value="1"/>
</dbReference>
<dbReference type="PANTHER" id="PTHR47649">
    <property type="entry name" value="RIBONUCLEASE D"/>
    <property type="match status" value="1"/>
</dbReference>
<comment type="caution">
    <text evidence="8">The sequence shown here is derived from an EMBL/GenBank/DDBJ whole genome shotgun (WGS) entry which is preliminary data.</text>
</comment>
<dbReference type="PROSITE" id="PS50967">
    <property type="entry name" value="HRDC"/>
    <property type="match status" value="1"/>
</dbReference>
<dbReference type="Gene3D" id="1.10.150.80">
    <property type="entry name" value="HRDC domain"/>
    <property type="match status" value="2"/>
</dbReference>
<keyword evidence="5 6" id="KW-0269">Exonuclease</keyword>
<dbReference type="Proteomes" id="UP000623842">
    <property type="component" value="Unassembled WGS sequence"/>
</dbReference>
<dbReference type="CDD" id="cd06142">
    <property type="entry name" value="RNaseD_exo"/>
    <property type="match status" value="1"/>
</dbReference>
<reference evidence="8" key="2">
    <citation type="submission" date="2020-09" db="EMBL/GenBank/DDBJ databases">
        <authorList>
            <person name="Sun Q."/>
            <person name="Kim S."/>
        </authorList>
    </citation>
    <scope>NUCLEOTIDE SEQUENCE</scope>
    <source>
        <strain evidence="8">KCTC 42731</strain>
    </source>
</reference>
<dbReference type="EC" id="3.1.13.5" evidence="6"/>
<dbReference type="InterPro" id="IPR010997">
    <property type="entry name" value="HRDC-like_sf"/>
</dbReference>
<dbReference type="Pfam" id="PF01612">
    <property type="entry name" value="DNA_pol_A_exo1"/>
    <property type="match status" value="1"/>
</dbReference>
<sequence length="379" mass="43221">MKEHFISDEQALIDICQYFSKQKVLAVDTEFVRTRTFYPKLGLIQVSDGEQVVLIDPLTIDDLTPFWDLINNPDITKVLHACSEDIEIFIQQGKCNPKGVIDSQIVMSFLGHGLSLGYANMVEHYLGLSLDKSDSRTDWTKRPLSESQMEYAKADVIHLVQLFPRLMADLEKTQWQHAVMEETQLLINKKMQTVDIETLYTQVKMAWKLQPSQLNNLKFLAKWRFEQATSRDLPLSFVAKDATLTACAQYAPISIGAMARLNGVDTLDVRHRGKNILSVLRQAAKVTESDFPQRIKRIDAYPGYKQNYKKIKEFVGATSSKLDLPAENLASKKQINQFMSWYYKQNTIEKDVELLSGWRFAIVGEALIASAKLQFANLS</sequence>
<dbReference type="EMBL" id="BNCK01000013">
    <property type="protein sequence ID" value="GHG06562.1"/>
    <property type="molecule type" value="Genomic_DNA"/>
</dbReference>
<evidence type="ECO:0000256" key="2">
    <source>
        <dbReference type="ARBA" id="ARBA00022694"/>
    </source>
</evidence>
<comment type="cofactor">
    <cofactor evidence="6">
        <name>a divalent metal cation</name>
        <dbReference type="ChEBI" id="CHEBI:60240"/>
    </cofactor>
</comment>
<proteinExistence type="inferred from homology"/>
<name>A0A919BR65_9GAMM</name>
<organism evidence="8 9">
    <name type="scientific">Thalassotalea marina</name>
    <dbReference type="NCBI Taxonomy" id="1673741"/>
    <lineage>
        <taxon>Bacteria</taxon>
        <taxon>Pseudomonadati</taxon>
        <taxon>Pseudomonadota</taxon>
        <taxon>Gammaproteobacteria</taxon>
        <taxon>Alteromonadales</taxon>
        <taxon>Colwelliaceae</taxon>
        <taxon>Thalassotalea</taxon>
    </lineage>
</organism>
<dbReference type="AlphaFoldDB" id="A0A919BR65"/>
<dbReference type="SUPFAM" id="SSF53098">
    <property type="entry name" value="Ribonuclease H-like"/>
    <property type="match status" value="1"/>
</dbReference>
<dbReference type="SMART" id="SM00474">
    <property type="entry name" value="35EXOc"/>
    <property type="match status" value="1"/>
</dbReference>
<feature type="domain" description="HRDC" evidence="7">
    <location>
        <begin position="210"/>
        <end position="290"/>
    </location>
</feature>
<dbReference type="InterPro" id="IPR002562">
    <property type="entry name" value="3'-5'_exonuclease_dom"/>
</dbReference>
<evidence type="ECO:0000259" key="7">
    <source>
        <dbReference type="PROSITE" id="PS50967"/>
    </source>
</evidence>
<evidence type="ECO:0000256" key="5">
    <source>
        <dbReference type="ARBA" id="ARBA00022839"/>
    </source>
</evidence>
<evidence type="ECO:0000256" key="1">
    <source>
        <dbReference type="ARBA" id="ARBA00022490"/>
    </source>
</evidence>
<protein>
    <recommendedName>
        <fullName evidence="6">Ribonuclease D</fullName>
        <shortName evidence="6">RNase D</shortName>
        <ecNumber evidence="6">3.1.13.5</ecNumber>
    </recommendedName>
</protein>
<dbReference type="InterPro" id="IPR051086">
    <property type="entry name" value="RNase_D-like"/>
</dbReference>
<dbReference type="GO" id="GO:0005737">
    <property type="term" value="C:cytoplasm"/>
    <property type="evidence" value="ECO:0007669"/>
    <property type="project" value="UniProtKB-SubCell"/>
</dbReference>
<dbReference type="InterPro" id="IPR044876">
    <property type="entry name" value="HRDC_dom_sf"/>
</dbReference>
<keyword evidence="4 6" id="KW-0378">Hydrolase</keyword>
<accession>A0A919BR65</accession>
<keyword evidence="3 6" id="KW-0540">Nuclease</keyword>
<comment type="similarity">
    <text evidence="6">Belongs to the RNase D family.</text>
</comment>
<keyword evidence="2 6" id="KW-0819">tRNA processing</keyword>
<comment type="function">
    <text evidence="6">Exonuclease involved in the 3' processing of various precursor tRNAs. Initiates hydrolysis at the 3'-terminus of an RNA molecule and releases 5'-mononucleotides.</text>
</comment>
<evidence type="ECO:0000256" key="4">
    <source>
        <dbReference type="ARBA" id="ARBA00022801"/>
    </source>
</evidence>
<evidence type="ECO:0000256" key="3">
    <source>
        <dbReference type="ARBA" id="ARBA00022722"/>
    </source>
</evidence>
<dbReference type="InterPro" id="IPR006292">
    <property type="entry name" value="RNase_D"/>
</dbReference>
<dbReference type="InterPro" id="IPR012337">
    <property type="entry name" value="RNaseH-like_sf"/>
</dbReference>
<dbReference type="Pfam" id="PF00570">
    <property type="entry name" value="HRDC"/>
    <property type="match status" value="1"/>
</dbReference>
<dbReference type="InterPro" id="IPR002121">
    <property type="entry name" value="HRDC_dom"/>
</dbReference>
<comment type="catalytic activity">
    <reaction evidence="6">
        <text>Exonucleolytic cleavage that removes extra residues from the 3'-terminus of tRNA to produce 5'-mononucleotides.</text>
        <dbReference type="EC" id="3.1.13.5"/>
    </reaction>
</comment>
<dbReference type="RefSeq" id="WP_189774477.1">
    <property type="nucleotide sequence ID" value="NZ_BNCK01000013.1"/>
</dbReference>
<dbReference type="InterPro" id="IPR036397">
    <property type="entry name" value="RNaseH_sf"/>
</dbReference>
<evidence type="ECO:0000313" key="9">
    <source>
        <dbReference type="Proteomes" id="UP000623842"/>
    </source>
</evidence>
<dbReference type="InterPro" id="IPR048579">
    <property type="entry name" value="RNAseD_HRDC_C"/>
</dbReference>
<evidence type="ECO:0000256" key="6">
    <source>
        <dbReference type="HAMAP-Rule" id="MF_01899"/>
    </source>
</evidence>
<dbReference type="SMART" id="SM00341">
    <property type="entry name" value="HRDC"/>
    <property type="match status" value="1"/>
</dbReference>
<gene>
    <name evidence="6 8" type="primary">rnd</name>
    <name evidence="8" type="ORF">GCM10017161_40290</name>
</gene>
<reference evidence="8" key="1">
    <citation type="journal article" date="2014" name="Int. J. Syst. Evol. Microbiol.">
        <title>Complete genome sequence of Corynebacterium casei LMG S-19264T (=DSM 44701T), isolated from a smear-ripened cheese.</title>
        <authorList>
            <consortium name="US DOE Joint Genome Institute (JGI-PGF)"/>
            <person name="Walter F."/>
            <person name="Albersmeier A."/>
            <person name="Kalinowski J."/>
            <person name="Ruckert C."/>
        </authorList>
    </citation>
    <scope>NUCLEOTIDE SEQUENCE</scope>
    <source>
        <strain evidence="8">KCTC 42731</strain>
    </source>
</reference>
<dbReference type="GO" id="GO:0008408">
    <property type="term" value="F:3'-5' exonuclease activity"/>
    <property type="evidence" value="ECO:0007669"/>
    <property type="project" value="InterPro"/>
</dbReference>
<keyword evidence="1 6" id="KW-0963">Cytoplasm</keyword>
<comment type="subcellular location">
    <subcellularLocation>
        <location evidence="6">Cytoplasm</location>
    </subcellularLocation>
</comment>
<keyword evidence="9" id="KW-1185">Reference proteome</keyword>
<dbReference type="GO" id="GO:0003676">
    <property type="term" value="F:nucleic acid binding"/>
    <property type="evidence" value="ECO:0007669"/>
    <property type="project" value="InterPro"/>
</dbReference>
<dbReference type="NCBIfam" id="TIGR01388">
    <property type="entry name" value="rnd"/>
    <property type="match status" value="1"/>
</dbReference>
<dbReference type="Gene3D" id="3.30.420.10">
    <property type="entry name" value="Ribonuclease H-like superfamily/Ribonuclease H"/>
    <property type="match status" value="1"/>
</dbReference>
<dbReference type="HAMAP" id="MF_01899">
    <property type="entry name" value="RNase_D"/>
    <property type="match status" value="1"/>
</dbReference>
<dbReference type="SUPFAM" id="SSF47819">
    <property type="entry name" value="HRDC-like"/>
    <property type="match status" value="2"/>
</dbReference>